<evidence type="ECO:0000313" key="3">
    <source>
        <dbReference type="Proteomes" id="UP000277671"/>
    </source>
</evidence>
<dbReference type="PANTHER" id="PTHR38113:SF2">
    <property type="entry name" value="DUF2293 DOMAIN-CONTAINING PROTEIN"/>
    <property type="match status" value="1"/>
</dbReference>
<reference evidence="2 3" key="1">
    <citation type="submission" date="2018-10" db="EMBL/GenBank/DDBJ databases">
        <title>Sequencing the genomes of 1000 actinobacteria strains.</title>
        <authorList>
            <person name="Klenk H.-P."/>
        </authorList>
    </citation>
    <scope>NUCLEOTIDE SEQUENCE [LARGE SCALE GENOMIC DNA]</scope>
    <source>
        <strain evidence="2 3">DSM 45175</strain>
    </source>
</reference>
<accession>A0A495JWU3</accession>
<gene>
    <name evidence="2" type="ORF">BDK92_7565</name>
</gene>
<feature type="domain" description="DUF2293" evidence="1">
    <location>
        <begin position="318"/>
        <end position="403"/>
    </location>
</feature>
<comment type="caution">
    <text evidence="2">The sequence shown here is derived from an EMBL/GenBank/DDBJ whole genome shotgun (WGS) entry which is preliminary data.</text>
</comment>
<dbReference type="InterPro" id="IPR018744">
    <property type="entry name" value="DUF2293"/>
</dbReference>
<dbReference type="AlphaFoldDB" id="A0A495JWU3"/>
<name>A0A495JWU3_9ACTN</name>
<evidence type="ECO:0000259" key="1">
    <source>
        <dbReference type="Pfam" id="PF10056"/>
    </source>
</evidence>
<dbReference type="EMBL" id="RBKT01000001">
    <property type="protein sequence ID" value="RKR93058.1"/>
    <property type="molecule type" value="Genomic_DNA"/>
</dbReference>
<dbReference type="Pfam" id="PF10056">
    <property type="entry name" value="DUF2293"/>
    <property type="match status" value="1"/>
</dbReference>
<sequence length="406" mass="44666">MATNRCRLVSARWPGVAHAGIRIVPLPDTSIPRVAGSGGWLSCQIVATTPTPPRDRPAGSKLERRVVAAAQAALTRHRYVTPLALLSALGWLPGDVVDRWRQGRIPELERGAAVSPSRLLEALEIFVRWARVEGLSPGEVDYLAATRDRRPLRFTTGGDPEVERAYRTHWTSAAMSESARARLVQRQSAPPDLVVHAAVTPWTCVECGDTGDLLVFEDPQTLCLTCADLDHLVFLPAGDATMTRRAKKASTLSAVVLRFNRTRKRYDRLGLLVEPAGLDYAERQCLGDEAARLRRRERDRERRADQDVALMARMAEEILRLFPGCPAPRAEAIAGHTGLRGSGRVGRSAAGRAVDQDAMTRAVIASIRHEDTGYDHLLMAGVPRAEARERIRTDIDRVLAAWRSGP</sequence>
<evidence type="ECO:0000313" key="2">
    <source>
        <dbReference type="EMBL" id="RKR93058.1"/>
    </source>
</evidence>
<dbReference type="Proteomes" id="UP000277671">
    <property type="component" value="Unassembled WGS sequence"/>
</dbReference>
<dbReference type="PANTHER" id="PTHR38113">
    <property type="match status" value="1"/>
</dbReference>
<protein>
    <recommendedName>
        <fullName evidence="1">DUF2293 domain-containing protein</fullName>
    </recommendedName>
</protein>
<organism evidence="2 3">
    <name type="scientific">Micromonospora pisi</name>
    <dbReference type="NCBI Taxonomy" id="589240"/>
    <lineage>
        <taxon>Bacteria</taxon>
        <taxon>Bacillati</taxon>
        <taxon>Actinomycetota</taxon>
        <taxon>Actinomycetes</taxon>
        <taxon>Micromonosporales</taxon>
        <taxon>Micromonosporaceae</taxon>
        <taxon>Micromonospora</taxon>
    </lineage>
</organism>
<proteinExistence type="predicted"/>
<keyword evidence="3" id="KW-1185">Reference proteome</keyword>